<feature type="compositionally biased region" description="Pro residues" evidence="1">
    <location>
        <begin position="223"/>
        <end position="251"/>
    </location>
</feature>
<name>A0AAD6UD81_9AGAR</name>
<protein>
    <submittedName>
        <fullName evidence="3">Uncharacterized protein</fullName>
    </submittedName>
</protein>
<dbReference type="AlphaFoldDB" id="A0AAD6UD81"/>
<dbReference type="Proteomes" id="UP001222325">
    <property type="component" value="Unassembled WGS sequence"/>
</dbReference>
<proteinExistence type="predicted"/>
<evidence type="ECO:0000256" key="1">
    <source>
        <dbReference type="SAM" id="MobiDB-lite"/>
    </source>
</evidence>
<feature type="chain" id="PRO_5042009523" evidence="2">
    <location>
        <begin position="41"/>
        <end position="312"/>
    </location>
</feature>
<gene>
    <name evidence="3" type="ORF">B0H15DRAFT_944989</name>
</gene>
<keyword evidence="2" id="KW-0732">Signal</keyword>
<sequence length="312" mass="33455">MYLPRASRLRSRPAVPLTPAPGTVAPLALVLALLLPAVRAAPVPALGPIAPRPRVDDYMRRGSPPPDAAVVQGADSESRVAEAEADTPTRRGTAFPPPSFNFSTSHNPAPNPLTNIPAARRAGSFSLYFYHPTTSPPTPPHPHPTPDIFLVLIHHCFLGAPASPSPSTFNPSPFPFRARLRVSARVRVGENIYSAPEYSELLVARYPRIPTTLTAAPRFGPDRIPPPPNSPHRFPPPAPGPGPLRPPPPAQPASGPTTGSLSISYLIHRYFPVAPRPPPASVPVPVPSKTFALARTAKWVQFKLRLDFAPPQ</sequence>
<evidence type="ECO:0000313" key="4">
    <source>
        <dbReference type="Proteomes" id="UP001222325"/>
    </source>
</evidence>
<feature type="region of interest" description="Disordered" evidence="1">
    <location>
        <begin position="52"/>
        <end position="96"/>
    </location>
</feature>
<accession>A0AAD6UD81</accession>
<evidence type="ECO:0000313" key="3">
    <source>
        <dbReference type="EMBL" id="KAJ7099586.1"/>
    </source>
</evidence>
<feature type="region of interest" description="Disordered" evidence="1">
    <location>
        <begin position="214"/>
        <end position="258"/>
    </location>
</feature>
<feature type="signal peptide" evidence="2">
    <location>
        <begin position="1"/>
        <end position="40"/>
    </location>
</feature>
<evidence type="ECO:0000256" key="2">
    <source>
        <dbReference type="SAM" id="SignalP"/>
    </source>
</evidence>
<reference evidence="3" key="1">
    <citation type="submission" date="2023-03" db="EMBL/GenBank/DDBJ databases">
        <title>Massive genome expansion in bonnet fungi (Mycena s.s.) driven by repeated elements and novel gene families across ecological guilds.</title>
        <authorList>
            <consortium name="Lawrence Berkeley National Laboratory"/>
            <person name="Harder C.B."/>
            <person name="Miyauchi S."/>
            <person name="Viragh M."/>
            <person name="Kuo A."/>
            <person name="Thoen E."/>
            <person name="Andreopoulos B."/>
            <person name="Lu D."/>
            <person name="Skrede I."/>
            <person name="Drula E."/>
            <person name="Henrissat B."/>
            <person name="Morin E."/>
            <person name="Kohler A."/>
            <person name="Barry K."/>
            <person name="LaButti K."/>
            <person name="Morin E."/>
            <person name="Salamov A."/>
            <person name="Lipzen A."/>
            <person name="Mereny Z."/>
            <person name="Hegedus B."/>
            <person name="Baldrian P."/>
            <person name="Stursova M."/>
            <person name="Weitz H."/>
            <person name="Taylor A."/>
            <person name="Grigoriev I.V."/>
            <person name="Nagy L.G."/>
            <person name="Martin F."/>
            <person name="Kauserud H."/>
        </authorList>
    </citation>
    <scope>NUCLEOTIDE SEQUENCE</scope>
    <source>
        <strain evidence="3">CBHHK173m</strain>
    </source>
</reference>
<dbReference type="EMBL" id="JARJCN010000007">
    <property type="protein sequence ID" value="KAJ7099586.1"/>
    <property type="molecule type" value="Genomic_DNA"/>
</dbReference>
<keyword evidence="4" id="KW-1185">Reference proteome</keyword>
<comment type="caution">
    <text evidence="3">The sequence shown here is derived from an EMBL/GenBank/DDBJ whole genome shotgun (WGS) entry which is preliminary data.</text>
</comment>
<organism evidence="3 4">
    <name type="scientific">Mycena belliarum</name>
    <dbReference type="NCBI Taxonomy" id="1033014"/>
    <lineage>
        <taxon>Eukaryota</taxon>
        <taxon>Fungi</taxon>
        <taxon>Dikarya</taxon>
        <taxon>Basidiomycota</taxon>
        <taxon>Agaricomycotina</taxon>
        <taxon>Agaricomycetes</taxon>
        <taxon>Agaricomycetidae</taxon>
        <taxon>Agaricales</taxon>
        <taxon>Marasmiineae</taxon>
        <taxon>Mycenaceae</taxon>
        <taxon>Mycena</taxon>
    </lineage>
</organism>